<dbReference type="NCBIfam" id="TIGR00560">
    <property type="entry name" value="pgsA"/>
    <property type="match status" value="1"/>
</dbReference>
<gene>
    <name evidence="20" type="ordered locus">Plav_2275</name>
</gene>
<reference evidence="20 21" key="1">
    <citation type="journal article" date="2011" name="Stand. Genomic Sci.">
        <title>Complete genome sequence of Parvibaculum lavamentivorans type strain (DS-1(T)).</title>
        <authorList>
            <person name="Schleheck D."/>
            <person name="Weiss M."/>
            <person name="Pitluck S."/>
            <person name="Bruce D."/>
            <person name="Land M.L."/>
            <person name="Han S."/>
            <person name="Saunders E."/>
            <person name="Tapia R."/>
            <person name="Detter C."/>
            <person name="Brettin T."/>
            <person name="Han J."/>
            <person name="Woyke T."/>
            <person name="Goodwin L."/>
            <person name="Pennacchio L."/>
            <person name="Nolan M."/>
            <person name="Cook A.M."/>
            <person name="Kjelleberg S."/>
            <person name="Thomas T."/>
        </authorList>
    </citation>
    <scope>NUCLEOTIDE SEQUENCE [LARGE SCALE GENOMIC DNA]</scope>
    <source>
        <strain evidence="21">DS-1 / DSM 13023 / NCIMB 13966</strain>
    </source>
</reference>
<dbReference type="PANTHER" id="PTHR14269">
    <property type="entry name" value="CDP-DIACYLGLYCEROL--GLYCEROL-3-PHOSPHATE 3-PHOSPHATIDYLTRANSFERASE-RELATED"/>
    <property type="match status" value="1"/>
</dbReference>
<evidence type="ECO:0000256" key="7">
    <source>
        <dbReference type="ARBA" id="ARBA00022516"/>
    </source>
</evidence>
<keyword evidence="11" id="KW-0443">Lipid metabolism</keyword>
<dbReference type="KEGG" id="pla:Plav_2275"/>
<protein>
    <recommendedName>
        <fullName evidence="6 16">CDP-diacylglycerol--glycerol-3-phosphate 3-phosphatidyltransferase</fullName>
        <ecNumber evidence="5 16">2.7.8.5</ecNumber>
    </recommendedName>
</protein>
<dbReference type="eggNOG" id="COG0558">
    <property type="taxonomic scope" value="Bacteria"/>
</dbReference>
<dbReference type="Gene3D" id="1.20.120.1760">
    <property type="match status" value="1"/>
</dbReference>
<comment type="subcellular location">
    <subcellularLocation>
        <location evidence="1">Membrane</location>
        <topology evidence="1">Multi-pass membrane protein</topology>
    </subcellularLocation>
</comment>
<evidence type="ECO:0000256" key="5">
    <source>
        <dbReference type="ARBA" id="ARBA00013170"/>
    </source>
</evidence>
<evidence type="ECO:0000256" key="16">
    <source>
        <dbReference type="NCBIfam" id="TIGR00560"/>
    </source>
</evidence>
<dbReference type="Pfam" id="PF01066">
    <property type="entry name" value="CDP-OH_P_transf"/>
    <property type="match status" value="1"/>
</dbReference>
<evidence type="ECO:0000256" key="6">
    <source>
        <dbReference type="ARBA" id="ARBA00014944"/>
    </source>
</evidence>
<dbReference type="GO" id="GO:0046474">
    <property type="term" value="P:glycerophospholipid biosynthetic process"/>
    <property type="evidence" value="ECO:0007669"/>
    <property type="project" value="TreeGrafter"/>
</dbReference>
<evidence type="ECO:0000256" key="17">
    <source>
        <dbReference type="RuleBase" id="RU003750"/>
    </source>
</evidence>
<sequence>MATNLPNLLTYFRITLVPAVVLCFYIPGDAAHWTALGLFVIAGITDFFDGYLARAWEQQSNLGRMLDPIADKLLVAAVLIALTWIDIIAGFSLWAAIIILCREILVSGLREFLAELRVSVPVTQLAKWKTTIQMVALGFLLAGPAADKIVPGVTEAGLTLLWAAAILTLYTGIDYFRAGIHHLGDEKPEHRPPAPTTAAAAEREGRM</sequence>
<keyword evidence="13" id="KW-0594">Phospholipid biosynthesis</keyword>
<keyword evidence="9 19" id="KW-0812">Transmembrane</keyword>
<feature type="transmembrane region" description="Helical" evidence="19">
    <location>
        <begin position="7"/>
        <end position="27"/>
    </location>
</feature>
<dbReference type="AlphaFoldDB" id="A7HVF6"/>
<dbReference type="PANTHER" id="PTHR14269:SF62">
    <property type="entry name" value="CDP-DIACYLGLYCEROL--GLYCEROL-3-PHOSPHATE 3-PHOSPHATIDYLTRANSFERASE 1, CHLOROPLASTIC"/>
    <property type="match status" value="1"/>
</dbReference>
<dbReference type="EMBL" id="CP000774">
    <property type="protein sequence ID" value="ABS63889.1"/>
    <property type="molecule type" value="Genomic_DNA"/>
</dbReference>
<feature type="transmembrane region" description="Helical" evidence="19">
    <location>
        <begin position="33"/>
        <end position="52"/>
    </location>
</feature>
<comment type="pathway">
    <text evidence="3">Lipid metabolism.</text>
</comment>
<keyword evidence="10 19" id="KW-1133">Transmembrane helix</keyword>
<comment type="pathway">
    <text evidence="2">Phospholipid metabolism; phosphatidylglycerol biosynthesis; phosphatidylglycerol from CDP-diacylglycerol: step 1/2.</text>
</comment>
<evidence type="ECO:0000256" key="14">
    <source>
        <dbReference type="ARBA" id="ARBA00023264"/>
    </source>
</evidence>
<dbReference type="InterPro" id="IPR004570">
    <property type="entry name" value="Phosphatidylglycerol_P_synth"/>
</dbReference>
<evidence type="ECO:0000256" key="11">
    <source>
        <dbReference type="ARBA" id="ARBA00023098"/>
    </source>
</evidence>
<feature type="transmembrane region" description="Helical" evidence="19">
    <location>
        <begin position="73"/>
        <end position="100"/>
    </location>
</feature>
<evidence type="ECO:0000256" key="13">
    <source>
        <dbReference type="ARBA" id="ARBA00023209"/>
    </source>
</evidence>
<dbReference type="EC" id="2.7.8.5" evidence="5 16"/>
<feature type="region of interest" description="Disordered" evidence="18">
    <location>
        <begin position="186"/>
        <end position="207"/>
    </location>
</feature>
<dbReference type="RefSeq" id="WP_012111195.1">
    <property type="nucleotide sequence ID" value="NC_009719.1"/>
</dbReference>
<evidence type="ECO:0000256" key="19">
    <source>
        <dbReference type="SAM" id="Phobius"/>
    </source>
</evidence>
<evidence type="ECO:0000256" key="10">
    <source>
        <dbReference type="ARBA" id="ARBA00022989"/>
    </source>
</evidence>
<comment type="catalytic activity">
    <reaction evidence="15">
        <text>a CDP-1,2-diacyl-sn-glycerol + sn-glycerol 3-phosphate = a 1,2-diacyl-sn-glycero-3-phospho-(1'-sn-glycero-3'-phosphate) + CMP + H(+)</text>
        <dbReference type="Rhea" id="RHEA:12593"/>
        <dbReference type="ChEBI" id="CHEBI:15378"/>
        <dbReference type="ChEBI" id="CHEBI:57597"/>
        <dbReference type="ChEBI" id="CHEBI:58332"/>
        <dbReference type="ChEBI" id="CHEBI:60110"/>
        <dbReference type="ChEBI" id="CHEBI:60377"/>
        <dbReference type="EC" id="2.7.8.5"/>
    </reaction>
</comment>
<evidence type="ECO:0000256" key="3">
    <source>
        <dbReference type="ARBA" id="ARBA00005189"/>
    </source>
</evidence>
<evidence type="ECO:0000256" key="9">
    <source>
        <dbReference type="ARBA" id="ARBA00022692"/>
    </source>
</evidence>
<evidence type="ECO:0000256" key="12">
    <source>
        <dbReference type="ARBA" id="ARBA00023136"/>
    </source>
</evidence>
<dbReference type="STRING" id="402881.Plav_2275"/>
<organism evidence="20 21">
    <name type="scientific">Parvibaculum lavamentivorans (strain DS-1 / DSM 13023 / NCIMB 13966)</name>
    <dbReference type="NCBI Taxonomy" id="402881"/>
    <lineage>
        <taxon>Bacteria</taxon>
        <taxon>Pseudomonadati</taxon>
        <taxon>Pseudomonadota</taxon>
        <taxon>Alphaproteobacteria</taxon>
        <taxon>Hyphomicrobiales</taxon>
        <taxon>Parvibaculaceae</taxon>
        <taxon>Parvibaculum</taxon>
    </lineage>
</organism>
<evidence type="ECO:0000313" key="20">
    <source>
        <dbReference type="EMBL" id="ABS63889.1"/>
    </source>
</evidence>
<evidence type="ECO:0000256" key="2">
    <source>
        <dbReference type="ARBA" id="ARBA00005042"/>
    </source>
</evidence>
<evidence type="ECO:0000256" key="4">
    <source>
        <dbReference type="ARBA" id="ARBA00010441"/>
    </source>
</evidence>
<evidence type="ECO:0000256" key="8">
    <source>
        <dbReference type="ARBA" id="ARBA00022679"/>
    </source>
</evidence>
<dbReference type="OrthoDB" id="9796672at2"/>
<comment type="similarity">
    <text evidence="4 17">Belongs to the CDP-alcohol phosphatidyltransferase class-I family.</text>
</comment>
<evidence type="ECO:0000256" key="15">
    <source>
        <dbReference type="ARBA" id="ARBA00048586"/>
    </source>
</evidence>
<dbReference type="HOGENOM" id="CLU_051314_2_1_5"/>
<dbReference type="GO" id="GO:0016020">
    <property type="term" value="C:membrane"/>
    <property type="evidence" value="ECO:0007669"/>
    <property type="project" value="UniProtKB-SubCell"/>
</dbReference>
<proteinExistence type="inferred from homology"/>
<dbReference type="InterPro" id="IPR043130">
    <property type="entry name" value="CDP-OH_PTrfase_TM_dom"/>
</dbReference>
<dbReference type="InterPro" id="IPR048254">
    <property type="entry name" value="CDP_ALCOHOL_P_TRANSF_CS"/>
</dbReference>
<dbReference type="Proteomes" id="UP000006377">
    <property type="component" value="Chromosome"/>
</dbReference>
<accession>A7HVF6</accession>
<dbReference type="GO" id="GO:0008444">
    <property type="term" value="F:CDP-diacylglycerol-glycerol-3-phosphate 3-phosphatidyltransferase activity"/>
    <property type="evidence" value="ECO:0007669"/>
    <property type="project" value="UniProtKB-UniRule"/>
</dbReference>
<dbReference type="InterPro" id="IPR050324">
    <property type="entry name" value="CDP-alcohol_PTase-I"/>
</dbReference>
<keyword evidence="7" id="KW-0444">Lipid biosynthesis</keyword>
<keyword evidence="14" id="KW-1208">Phospholipid metabolism</keyword>
<keyword evidence="12 19" id="KW-0472">Membrane</keyword>
<evidence type="ECO:0000256" key="1">
    <source>
        <dbReference type="ARBA" id="ARBA00004141"/>
    </source>
</evidence>
<dbReference type="PROSITE" id="PS00379">
    <property type="entry name" value="CDP_ALCOHOL_P_TRANSF"/>
    <property type="match status" value="1"/>
</dbReference>
<dbReference type="InterPro" id="IPR000462">
    <property type="entry name" value="CDP-OH_P_trans"/>
</dbReference>
<keyword evidence="8 17" id="KW-0808">Transferase</keyword>
<evidence type="ECO:0000313" key="21">
    <source>
        <dbReference type="Proteomes" id="UP000006377"/>
    </source>
</evidence>
<name>A7HVF6_PARL1</name>
<evidence type="ECO:0000256" key="18">
    <source>
        <dbReference type="SAM" id="MobiDB-lite"/>
    </source>
</evidence>
<keyword evidence="21" id="KW-1185">Reference proteome</keyword>
<dbReference type="PIRSF" id="PIRSF000847">
    <property type="entry name" value="Phos_ph_gly_syn"/>
    <property type="match status" value="1"/>
</dbReference>